<evidence type="ECO:0000313" key="1">
    <source>
        <dbReference type="EMBL" id="CBX90849.1"/>
    </source>
</evidence>
<reference evidence="2" key="1">
    <citation type="journal article" date="2011" name="Nat. Commun.">
        <title>Effector diversification within compartments of the Leptosphaeria maculans genome affected by Repeat-Induced Point mutations.</title>
        <authorList>
            <person name="Rouxel T."/>
            <person name="Grandaubert J."/>
            <person name="Hane J.K."/>
            <person name="Hoede C."/>
            <person name="van de Wouw A.P."/>
            <person name="Couloux A."/>
            <person name="Dominguez V."/>
            <person name="Anthouard V."/>
            <person name="Bally P."/>
            <person name="Bourras S."/>
            <person name="Cozijnsen A.J."/>
            <person name="Ciuffetti L.M."/>
            <person name="Degrave A."/>
            <person name="Dilmaghani A."/>
            <person name="Duret L."/>
            <person name="Fudal I."/>
            <person name="Goodwin S.B."/>
            <person name="Gout L."/>
            <person name="Glaser N."/>
            <person name="Linglin J."/>
            <person name="Kema G.H.J."/>
            <person name="Lapalu N."/>
            <person name="Lawrence C.B."/>
            <person name="May K."/>
            <person name="Meyer M."/>
            <person name="Ollivier B."/>
            <person name="Poulain J."/>
            <person name="Schoch C.L."/>
            <person name="Simon A."/>
            <person name="Spatafora J.W."/>
            <person name="Stachowiak A."/>
            <person name="Turgeon B.G."/>
            <person name="Tyler B.M."/>
            <person name="Vincent D."/>
            <person name="Weissenbach J."/>
            <person name="Amselem J."/>
            <person name="Quesneville H."/>
            <person name="Oliver R.P."/>
            <person name="Wincker P."/>
            <person name="Balesdent M.-H."/>
            <person name="Howlett B.J."/>
        </authorList>
    </citation>
    <scope>NUCLEOTIDE SEQUENCE [LARGE SCALE GENOMIC DNA]</scope>
    <source>
        <strain evidence="2">JN3 / isolate v23.1.3 / race Av1-4-5-6-7-8</strain>
    </source>
</reference>
<dbReference type="InParanoid" id="E4ZHL6"/>
<organism evidence="2">
    <name type="scientific">Leptosphaeria maculans (strain JN3 / isolate v23.1.3 / race Av1-4-5-6-7-8)</name>
    <name type="common">Blackleg fungus</name>
    <name type="synonym">Phoma lingam</name>
    <dbReference type="NCBI Taxonomy" id="985895"/>
    <lineage>
        <taxon>Eukaryota</taxon>
        <taxon>Fungi</taxon>
        <taxon>Dikarya</taxon>
        <taxon>Ascomycota</taxon>
        <taxon>Pezizomycotina</taxon>
        <taxon>Dothideomycetes</taxon>
        <taxon>Pleosporomycetidae</taxon>
        <taxon>Pleosporales</taxon>
        <taxon>Pleosporineae</taxon>
        <taxon>Leptosphaeriaceae</taxon>
        <taxon>Plenodomus</taxon>
        <taxon>Plenodomus lingam/Leptosphaeria maculans species complex</taxon>
    </lineage>
</organism>
<dbReference type="VEuPathDB" id="FungiDB:LEMA_uP058830.1"/>
<proteinExistence type="predicted"/>
<dbReference type="AlphaFoldDB" id="E4ZHL6"/>
<name>E4ZHL6_LEPMJ</name>
<dbReference type="Proteomes" id="UP000002668">
    <property type="component" value="Genome"/>
</dbReference>
<accession>E4ZHL6</accession>
<sequence length="52" mass="5494">MADRDQQIVVTFVKSSLAATRLFALPVGLQQGPFAAGKPACRCLSQTDGLTD</sequence>
<gene>
    <name evidence="1" type="ORF">LEMA_uP058830.1</name>
</gene>
<evidence type="ECO:0000313" key="2">
    <source>
        <dbReference type="Proteomes" id="UP000002668"/>
    </source>
</evidence>
<protein>
    <submittedName>
        <fullName evidence="1">Predicted protein</fullName>
    </submittedName>
</protein>
<dbReference type="EMBL" id="FP929065">
    <property type="protein sequence ID" value="CBX90849.1"/>
    <property type="molecule type" value="Genomic_DNA"/>
</dbReference>
<dbReference type="HOGENOM" id="CLU_3087654_0_0_1"/>
<keyword evidence="2" id="KW-1185">Reference proteome</keyword>